<protein>
    <submittedName>
        <fullName evidence="3">SDR family oxidoreductase</fullName>
    </submittedName>
</protein>
<organism evidence="3 4">
    <name type="scientific">Rubrivivax rivuli</name>
    <dbReference type="NCBI Taxonomy" id="1862385"/>
    <lineage>
        <taxon>Bacteria</taxon>
        <taxon>Pseudomonadati</taxon>
        <taxon>Pseudomonadota</taxon>
        <taxon>Betaproteobacteria</taxon>
        <taxon>Burkholderiales</taxon>
        <taxon>Sphaerotilaceae</taxon>
        <taxon>Rubrivivax</taxon>
    </lineage>
</organism>
<name>A0A437RE63_9BURK</name>
<evidence type="ECO:0000256" key="2">
    <source>
        <dbReference type="ARBA" id="ARBA00023002"/>
    </source>
</evidence>
<dbReference type="InterPro" id="IPR036291">
    <property type="entry name" value="NAD(P)-bd_dom_sf"/>
</dbReference>
<comment type="similarity">
    <text evidence="1">Belongs to the short-chain dehydrogenases/reductases (SDR) family.</text>
</comment>
<dbReference type="EMBL" id="SACR01000004">
    <property type="protein sequence ID" value="RVU45041.1"/>
    <property type="molecule type" value="Genomic_DNA"/>
</dbReference>
<gene>
    <name evidence="3" type="ORF">EOE66_12830</name>
</gene>
<dbReference type="Proteomes" id="UP000285575">
    <property type="component" value="Unassembled WGS sequence"/>
</dbReference>
<dbReference type="OrthoDB" id="8991930at2"/>
<keyword evidence="4" id="KW-1185">Reference proteome</keyword>
<dbReference type="Gene3D" id="3.40.50.720">
    <property type="entry name" value="NAD(P)-binding Rossmann-like Domain"/>
    <property type="match status" value="1"/>
</dbReference>
<evidence type="ECO:0000313" key="4">
    <source>
        <dbReference type="Proteomes" id="UP000285575"/>
    </source>
</evidence>
<reference evidence="3 4" key="1">
    <citation type="submission" date="2019-01" db="EMBL/GenBank/DDBJ databases">
        <authorList>
            <person name="Chen W.-M."/>
        </authorList>
    </citation>
    <scope>NUCLEOTIDE SEQUENCE [LARGE SCALE GENOMIC DNA]</scope>
    <source>
        <strain evidence="3 4">KYPY4</strain>
    </source>
</reference>
<dbReference type="CDD" id="cd05233">
    <property type="entry name" value="SDR_c"/>
    <property type="match status" value="1"/>
</dbReference>
<dbReference type="SUPFAM" id="SSF51735">
    <property type="entry name" value="NAD(P)-binding Rossmann-fold domains"/>
    <property type="match status" value="1"/>
</dbReference>
<accession>A0A437RE63</accession>
<dbReference type="InterPro" id="IPR002347">
    <property type="entry name" value="SDR_fam"/>
</dbReference>
<dbReference type="Pfam" id="PF13561">
    <property type="entry name" value="adh_short_C2"/>
    <property type="match status" value="1"/>
</dbReference>
<proteinExistence type="inferred from homology"/>
<dbReference type="AlphaFoldDB" id="A0A437RE63"/>
<evidence type="ECO:0000313" key="3">
    <source>
        <dbReference type="EMBL" id="RVU45041.1"/>
    </source>
</evidence>
<evidence type="ECO:0000256" key="1">
    <source>
        <dbReference type="ARBA" id="ARBA00006484"/>
    </source>
</evidence>
<sequence>MRQPAGGAPQRTDAEELLRLWRHQLLRAVAAPGERGVSAVHSFAGQVALVTGGTRGLGRAVGIALARAGAHVVLTHRWGSVDEAELAAAFQQAGAAPPEVLEADAGSDADTTELARTLAARHGQVHIFVANACVAARGRGLEGMRQRDLANSLQTSSWPLQATLDALEQACGRLPRVAVAMSSDGPDHYYPGYDYVAASKAALESLVRSLAPRTAASGGRIFGLRTRQVGTQGLADMFGPATSALLTQRLGHFGVDAAHIGQAVAMLATGLLDGLHGQTITIDKGVGFVDNLIAVMPLLQPAGAAPGPGVAA</sequence>
<dbReference type="PANTHER" id="PTHR43669:SF3">
    <property type="entry name" value="ALCOHOL DEHYDROGENASE, PUTATIVE (AFU_ORTHOLOGUE AFUA_3G03445)-RELATED"/>
    <property type="match status" value="1"/>
</dbReference>
<keyword evidence="2" id="KW-0560">Oxidoreductase</keyword>
<dbReference type="PANTHER" id="PTHR43669">
    <property type="entry name" value="5-KETO-D-GLUCONATE 5-REDUCTASE"/>
    <property type="match status" value="1"/>
</dbReference>
<comment type="caution">
    <text evidence="3">The sequence shown here is derived from an EMBL/GenBank/DDBJ whole genome shotgun (WGS) entry which is preliminary data.</text>
</comment>
<dbReference type="GO" id="GO:0016491">
    <property type="term" value="F:oxidoreductase activity"/>
    <property type="evidence" value="ECO:0007669"/>
    <property type="project" value="UniProtKB-KW"/>
</dbReference>
<dbReference type="PRINTS" id="PR00081">
    <property type="entry name" value="GDHRDH"/>
</dbReference>